<proteinExistence type="predicted"/>
<dbReference type="Pfam" id="PF11188">
    <property type="entry name" value="DUF2975"/>
    <property type="match status" value="1"/>
</dbReference>
<keyword evidence="3" id="KW-1185">Reference proteome</keyword>
<organism evidence="2 3">
    <name type="scientific">Vibrio hepatarius</name>
    <dbReference type="NCBI Taxonomy" id="171383"/>
    <lineage>
        <taxon>Bacteria</taxon>
        <taxon>Pseudomonadati</taxon>
        <taxon>Pseudomonadota</taxon>
        <taxon>Gammaproteobacteria</taxon>
        <taxon>Vibrionales</taxon>
        <taxon>Vibrionaceae</taxon>
        <taxon>Vibrio</taxon>
        <taxon>Vibrio oreintalis group</taxon>
    </lineage>
</organism>
<gene>
    <name evidence="2" type="ORF">AKJ31_02755</name>
</gene>
<dbReference type="PATRIC" id="fig|171383.3.peg.563"/>
<comment type="caution">
    <text evidence="2">The sequence shown here is derived from an EMBL/GenBank/DDBJ whole genome shotgun (WGS) entry which is preliminary data.</text>
</comment>
<dbReference type="InterPro" id="IPR021354">
    <property type="entry name" value="DUF2975"/>
</dbReference>
<keyword evidence="1" id="KW-0472">Membrane</keyword>
<evidence type="ECO:0008006" key="4">
    <source>
        <dbReference type="Google" id="ProtNLM"/>
    </source>
</evidence>
<dbReference type="STRING" id="171383.AKJ31_02755"/>
<feature type="transmembrane region" description="Helical" evidence="1">
    <location>
        <begin position="61"/>
        <end position="85"/>
    </location>
</feature>
<dbReference type="Proteomes" id="UP000037530">
    <property type="component" value="Unassembled WGS sequence"/>
</dbReference>
<dbReference type="RefSeq" id="WP_053407555.1">
    <property type="nucleotide sequence ID" value="NZ_DAIPHI010000217.1"/>
</dbReference>
<sequence>MSQNSISQFSRKLLVLFWFSLIFVAVLNTAFWFGATLFDASWFEASFPVEVSLPMSVTRSLVGFIPSMLNTFLTMALLWQLIILFRLYEKGLIFEHQNTQCYKRLSYLLIATPFVGVLADILLTLVLSYSDGYWEFFFNVDDVDITMMIIGFIVRFIAVVMDRANQLKEENELTI</sequence>
<dbReference type="EMBL" id="LHPI01000001">
    <property type="protein sequence ID" value="KOO09295.1"/>
    <property type="molecule type" value="Genomic_DNA"/>
</dbReference>
<protein>
    <recommendedName>
        <fullName evidence="4">DUF2975 domain-containing protein</fullName>
    </recommendedName>
</protein>
<dbReference type="OrthoDB" id="8479187at2"/>
<feature type="transmembrane region" description="Helical" evidence="1">
    <location>
        <begin position="105"/>
        <end position="125"/>
    </location>
</feature>
<keyword evidence="1" id="KW-1133">Transmembrane helix</keyword>
<dbReference type="AlphaFoldDB" id="A0A0M0I4Q1"/>
<evidence type="ECO:0000313" key="3">
    <source>
        <dbReference type="Proteomes" id="UP000037530"/>
    </source>
</evidence>
<keyword evidence="1" id="KW-0812">Transmembrane</keyword>
<feature type="transmembrane region" description="Helical" evidence="1">
    <location>
        <begin position="12"/>
        <end position="33"/>
    </location>
</feature>
<evidence type="ECO:0000313" key="2">
    <source>
        <dbReference type="EMBL" id="KOO09295.1"/>
    </source>
</evidence>
<feature type="transmembrane region" description="Helical" evidence="1">
    <location>
        <begin position="145"/>
        <end position="161"/>
    </location>
</feature>
<accession>A0A0M0I4Q1</accession>
<name>A0A0M0I4Q1_9VIBR</name>
<evidence type="ECO:0000256" key="1">
    <source>
        <dbReference type="SAM" id="Phobius"/>
    </source>
</evidence>
<reference evidence="3" key="1">
    <citation type="submission" date="2015-08" db="EMBL/GenBank/DDBJ databases">
        <title>Vibrio galatheae sp. nov., a novel member of the Vibrionaceae family isolated from the Solomon Islands.</title>
        <authorList>
            <person name="Giubergia S."/>
            <person name="Machado H."/>
            <person name="Mateiu R.V."/>
            <person name="Gram L."/>
        </authorList>
    </citation>
    <scope>NUCLEOTIDE SEQUENCE [LARGE SCALE GENOMIC DNA]</scope>
    <source>
        <strain evidence="3">DSM 19134</strain>
    </source>
</reference>